<dbReference type="AlphaFoldDB" id="A0A561T4F1"/>
<dbReference type="PANTHER" id="PTHR35585:SF1">
    <property type="entry name" value="HHE DOMAIN PROTEIN (AFU_ORTHOLOGUE AFUA_4G00730)"/>
    <property type="match status" value="1"/>
</dbReference>
<evidence type="ECO:0000313" key="3">
    <source>
        <dbReference type="EMBL" id="TWF81988.1"/>
    </source>
</evidence>
<comment type="caution">
    <text evidence="3">The sequence shown here is derived from an EMBL/GenBank/DDBJ whole genome shotgun (WGS) entry which is preliminary data.</text>
</comment>
<dbReference type="InterPro" id="IPR012312">
    <property type="entry name" value="Hemerythrin-like"/>
</dbReference>
<keyword evidence="4" id="KW-1185">Reference proteome</keyword>
<evidence type="ECO:0000256" key="1">
    <source>
        <dbReference type="SAM" id="Phobius"/>
    </source>
</evidence>
<keyword evidence="1" id="KW-0472">Membrane</keyword>
<protein>
    <submittedName>
        <fullName evidence="3">Hemerythrin HHE cation binding domain-containing protein</fullName>
    </submittedName>
</protein>
<name>A0A561T4F1_9PSEU</name>
<accession>A0A561T4F1</accession>
<dbReference type="CDD" id="cd12108">
    <property type="entry name" value="Hr-like"/>
    <property type="match status" value="1"/>
</dbReference>
<feature type="transmembrane region" description="Helical" evidence="1">
    <location>
        <begin position="33"/>
        <end position="53"/>
    </location>
</feature>
<dbReference type="Proteomes" id="UP000321261">
    <property type="component" value="Unassembled WGS sequence"/>
</dbReference>
<keyword evidence="1" id="KW-1133">Transmembrane helix</keyword>
<dbReference type="EMBL" id="VIWU01000001">
    <property type="protein sequence ID" value="TWF81988.1"/>
    <property type="molecule type" value="Genomic_DNA"/>
</dbReference>
<gene>
    <name evidence="3" type="ORF">FHX44_117933</name>
</gene>
<evidence type="ECO:0000259" key="2">
    <source>
        <dbReference type="Pfam" id="PF01814"/>
    </source>
</evidence>
<organism evidence="3 4">
    <name type="scientific">Pseudonocardia hierapolitana</name>
    <dbReference type="NCBI Taxonomy" id="1128676"/>
    <lineage>
        <taxon>Bacteria</taxon>
        <taxon>Bacillati</taxon>
        <taxon>Actinomycetota</taxon>
        <taxon>Actinomycetes</taxon>
        <taxon>Pseudonocardiales</taxon>
        <taxon>Pseudonocardiaceae</taxon>
        <taxon>Pseudonocardia</taxon>
    </lineage>
</organism>
<keyword evidence="1" id="KW-0812">Transmembrane</keyword>
<sequence length="262" mass="29392">MRTWLPTALAVPWMPVLLVVPALWVARAHLHGILGAACLAVVAGVLADVAVIWSGQVGSGQAGYHPDSRTGRKEPVVAQKTTTDVIDTLTTDHREALDLLDRIARSTHPSEKRDLADTVIAEVVRHAIAEEMYVYPAMREHLPEGDKEVQHDIEEHKQLEETMKQLEAVDATEPRFDGLVRKMTEQLRHHAHDEESEQFPQLRAQVPHERLVEMREKVEAAKKLAPTRPHPNAPHAELFHKLVGPGVGLVDRLRDRLTHRSN</sequence>
<feature type="transmembrane region" description="Helical" evidence="1">
    <location>
        <begin position="6"/>
        <end position="26"/>
    </location>
</feature>
<dbReference type="Gene3D" id="1.20.120.520">
    <property type="entry name" value="nmb1532 protein domain like"/>
    <property type="match status" value="1"/>
</dbReference>
<evidence type="ECO:0000313" key="4">
    <source>
        <dbReference type="Proteomes" id="UP000321261"/>
    </source>
</evidence>
<dbReference type="PANTHER" id="PTHR35585">
    <property type="entry name" value="HHE DOMAIN PROTEIN (AFU_ORTHOLOGUE AFUA_4G00730)"/>
    <property type="match status" value="1"/>
</dbReference>
<feature type="domain" description="Hemerythrin-like" evidence="2">
    <location>
        <begin position="85"/>
        <end position="202"/>
    </location>
</feature>
<dbReference type="Pfam" id="PF01814">
    <property type="entry name" value="Hemerythrin"/>
    <property type="match status" value="1"/>
</dbReference>
<reference evidence="3 4" key="1">
    <citation type="submission" date="2019-06" db="EMBL/GenBank/DDBJ databases">
        <title>Sequencing the genomes of 1000 actinobacteria strains.</title>
        <authorList>
            <person name="Klenk H.-P."/>
        </authorList>
    </citation>
    <scope>NUCLEOTIDE SEQUENCE [LARGE SCALE GENOMIC DNA]</scope>
    <source>
        <strain evidence="3 4">DSM 45671</strain>
    </source>
</reference>
<proteinExistence type="predicted"/>